<dbReference type="InterPro" id="IPR003594">
    <property type="entry name" value="HATPase_dom"/>
</dbReference>
<dbReference type="PROSITE" id="PS50112">
    <property type="entry name" value="PAS"/>
    <property type="match status" value="1"/>
</dbReference>
<keyword evidence="12" id="KW-1185">Reference proteome</keyword>
<dbReference type="InterPro" id="IPR004358">
    <property type="entry name" value="Sig_transdc_His_kin-like_C"/>
</dbReference>
<dbReference type="SMART" id="SM00388">
    <property type="entry name" value="HisKA"/>
    <property type="match status" value="1"/>
</dbReference>
<dbReference type="PROSITE" id="PS50109">
    <property type="entry name" value="HIS_KIN"/>
    <property type="match status" value="1"/>
</dbReference>
<dbReference type="InterPro" id="IPR035965">
    <property type="entry name" value="PAS-like_dom_sf"/>
</dbReference>
<dbReference type="SUPFAM" id="SSF55874">
    <property type="entry name" value="ATPase domain of HSP90 chaperone/DNA topoisomerase II/histidine kinase"/>
    <property type="match status" value="1"/>
</dbReference>
<dbReference type="FunFam" id="3.30.565.10:FF:000006">
    <property type="entry name" value="Sensor histidine kinase WalK"/>
    <property type="match status" value="1"/>
</dbReference>
<dbReference type="GO" id="GO:0000155">
    <property type="term" value="F:phosphorelay sensor kinase activity"/>
    <property type="evidence" value="ECO:0007669"/>
    <property type="project" value="InterPro"/>
</dbReference>
<organism evidence="11 12">
    <name type="scientific">Cellulomonas rhizosphaerae</name>
    <dbReference type="NCBI Taxonomy" id="2293719"/>
    <lineage>
        <taxon>Bacteria</taxon>
        <taxon>Bacillati</taxon>
        <taxon>Actinomycetota</taxon>
        <taxon>Actinomycetes</taxon>
        <taxon>Micrococcales</taxon>
        <taxon>Cellulomonadaceae</taxon>
        <taxon>Cellulomonas</taxon>
    </lineage>
</organism>
<feature type="transmembrane region" description="Helical" evidence="8">
    <location>
        <begin position="130"/>
        <end position="149"/>
    </location>
</feature>
<evidence type="ECO:0000256" key="5">
    <source>
        <dbReference type="ARBA" id="ARBA00022679"/>
    </source>
</evidence>
<dbReference type="PANTHER" id="PTHR43711:SF1">
    <property type="entry name" value="HISTIDINE KINASE 1"/>
    <property type="match status" value="1"/>
</dbReference>
<keyword evidence="8" id="KW-0812">Transmembrane</keyword>
<dbReference type="GO" id="GO:0005886">
    <property type="term" value="C:plasma membrane"/>
    <property type="evidence" value="ECO:0007669"/>
    <property type="project" value="UniProtKB-SubCell"/>
</dbReference>
<dbReference type="Gene3D" id="3.30.450.20">
    <property type="entry name" value="PAS domain"/>
    <property type="match status" value="1"/>
</dbReference>
<evidence type="ECO:0000256" key="3">
    <source>
        <dbReference type="ARBA" id="ARBA00012438"/>
    </source>
</evidence>
<keyword evidence="7" id="KW-0902">Two-component regulatory system</keyword>
<proteinExistence type="predicted"/>
<dbReference type="PRINTS" id="PR00344">
    <property type="entry name" value="BCTRLSENSOR"/>
</dbReference>
<dbReference type="InterPro" id="IPR036097">
    <property type="entry name" value="HisK_dim/P_sf"/>
</dbReference>
<evidence type="ECO:0000256" key="4">
    <source>
        <dbReference type="ARBA" id="ARBA00022553"/>
    </source>
</evidence>
<keyword evidence="4" id="KW-0597">Phosphoprotein</keyword>
<protein>
    <recommendedName>
        <fullName evidence="3">histidine kinase</fullName>
        <ecNumber evidence="3">2.7.13.3</ecNumber>
    </recommendedName>
</protein>
<name>A0A413RMN4_9CELL</name>
<dbReference type="SUPFAM" id="SSF47384">
    <property type="entry name" value="Homodimeric domain of signal transducing histidine kinase"/>
    <property type="match status" value="1"/>
</dbReference>
<feature type="transmembrane region" description="Helical" evidence="8">
    <location>
        <begin position="155"/>
        <end position="177"/>
    </location>
</feature>
<dbReference type="PANTHER" id="PTHR43711">
    <property type="entry name" value="TWO-COMPONENT HISTIDINE KINASE"/>
    <property type="match status" value="1"/>
</dbReference>
<keyword evidence="8" id="KW-0472">Membrane</keyword>
<dbReference type="InterPro" id="IPR005467">
    <property type="entry name" value="His_kinase_dom"/>
</dbReference>
<evidence type="ECO:0000256" key="1">
    <source>
        <dbReference type="ARBA" id="ARBA00000085"/>
    </source>
</evidence>
<evidence type="ECO:0000313" key="11">
    <source>
        <dbReference type="EMBL" id="RHA42342.1"/>
    </source>
</evidence>
<dbReference type="SUPFAM" id="SSF55785">
    <property type="entry name" value="PYP-like sensor domain (PAS domain)"/>
    <property type="match status" value="1"/>
</dbReference>
<dbReference type="EMBL" id="QWKP01000172">
    <property type="protein sequence ID" value="RHA42342.1"/>
    <property type="molecule type" value="Genomic_DNA"/>
</dbReference>
<feature type="transmembrane region" description="Helical" evidence="8">
    <location>
        <begin position="61"/>
        <end position="80"/>
    </location>
</feature>
<dbReference type="InterPro" id="IPR036890">
    <property type="entry name" value="HATPase_C_sf"/>
</dbReference>
<dbReference type="NCBIfam" id="TIGR00229">
    <property type="entry name" value="sensory_box"/>
    <property type="match status" value="1"/>
</dbReference>
<dbReference type="CDD" id="cd16922">
    <property type="entry name" value="HATPase_EvgS-ArcB-TorS-like"/>
    <property type="match status" value="1"/>
</dbReference>
<evidence type="ECO:0000256" key="2">
    <source>
        <dbReference type="ARBA" id="ARBA00004236"/>
    </source>
</evidence>
<keyword evidence="8" id="KW-1133">Transmembrane helix</keyword>
<evidence type="ECO:0000259" key="10">
    <source>
        <dbReference type="PROSITE" id="PS50112"/>
    </source>
</evidence>
<evidence type="ECO:0000256" key="8">
    <source>
        <dbReference type="SAM" id="Phobius"/>
    </source>
</evidence>
<dbReference type="CDD" id="cd00130">
    <property type="entry name" value="PAS"/>
    <property type="match status" value="1"/>
</dbReference>
<dbReference type="InterPro" id="IPR000014">
    <property type="entry name" value="PAS"/>
</dbReference>
<dbReference type="Gene3D" id="3.30.565.10">
    <property type="entry name" value="Histidine kinase-like ATPase, C-terminal domain"/>
    <property type="match status" value="1"/>
</dbReference>
<comment type="subcellular location">
    <subcellularLocation>
        <location evidence="2">Cell membrane</location>
    </subcellularLocation>
</comment>
<reference evidence="11 12" key="1">
    <citation type="submission" date="2018-08" db="EMBL/GenBank/DDBJ databases">
        <title>Cellulomonas rhizosphaerae sp. nov., a novel actinomycete isolated from soil.</title>
        <authorList>
            <person name="Tian Y."/>
        </authorList>
    </citation>
    <scope>NUCLEOTIDE SEQUENCE [LARGE SCALE GENOMIC DNA]</scope>
    <source>
        <strain evidence="11 12">NEAU-TCZ24</strain>
    </source>
</reference>
<evidence type="ECO:0000259" key="9">
    <source>
        <dbReference type="PROSITE" id="PS50109"/>
    </source>
</evidence>
<dbReference type="Proteomes" id="UP000283374">
    <property type="component" value="Unassembled WGS sequence"/>
</dbReference>
<feature type="domain" description="Histidine kinase" evidence="9">
    <location>
        <begin position="373"/>
        <end position="589"/>
    </location>
</feature>
<accession>A0A413RMN4</accession>
<dbReference type="Pfam" id="PF00512">
    <property type="entry name" value="HisKA"/>
    <property type="match status" value="1"/>
</dbReference>
<dbReference type="Gene3D" id="1.10.287.130">
    <property type="match status" value="1"/>
</dbReference>
<dbReference type="InterPro" id="IPR003661">
    <property type="entry name" value="HisK_dim/P_dom"/>
</dbReference>
<keyword evidence="6" id="KW-0418">Kinase</keyword>
<keyword evidence="5" id="KW-0808">Transferase</keyword>
<comment type="catalytic activity">
    <reaction evidence="1">
        <text>ATP + protein L-histidine = ADP + protein N-phospho-L-histidine.</text>
        <dbReference type="EC" id="2.7.13.3"/>
    </reaction>
</comment>
<dbReference type="InterPro" id="IPR050736">
    <property type="entry name" value="Sensor_HK_Regulatory"/>
</dbReference>
<sequence length="589" mass="62347">MVETDDDLRSRGARWLRVLGRVIGPEAGVFERQLPFVLVYALALVALTVIPTILVDASSLWLGSAVAALVIVLAWALPWHRWPESAQIALPVLQFVAIAMLRTGTGGIASPFGSILFLPAVMLAGRPGRAGVVVGTLGVAAVVEVPVILDAEAEVTTQLFLRSLFVAVVAGTVGVIVHEATSRLRARNAALAALQVEQLRLNEQLTADAEALASLVRETEASRAHLGSVMDAVTEQAIVATDADGLVEVFNPGAERMFGYTRDEVVGRRSLVSLFDHGQLEARYREVFEVDATAAAEADEEALFAAVAAPTITSGVLVRDWTFRRHDGSCGTLQLAVTRRIDGKGSTIGYVVVAADVTLEREAARLKDQFVSLVSHELRTPLSSVLSYVDLILDGPDPLTDEQREFLLVVERNARRQLRLVSDLLLTAQLDAGRFTIAHQDVDLADVARATLAEAAPGAEGAGVTLHLEAEPVHVPGDAMRLEQVVANLVSNAVKFTPRGGRIDVRVAAAPAGGAVVSVADTGIGIAPDELDRLATRFFRASTATQRAIPGIGLGLSIAKAIVEAHGGELTIASRVGEGTTFTFTLPGA</sequence>
<evidence type="ECO:0000256" key="6">
    <source>
        <dbReference type="ARBA" id="ARBA00022777"/>
    </source>
</evidence>
<comment type="caution">
    <text evidence="11">The sequence shown here is derived from an EMBL/GenBank/DDBJ whole genome shotgun (WGS) entry which is preliminary data.</text>
</comment>
<feature type="transmembrane region" description="Helical" evidence="8">
    <location>
        <begin position="92"/>
        <end position="118"/>
    </location>
</feature>
<dbReference type="SMART" id="SM00387">
    <property type="entry name" value="HATPase_c"/>
    <property type="match status" value="1"/>
</dbReference>
<dbReference type="SMART" id="SM00091">
    <property type="entry name" value="PAS"/>
    <property type="match status" value="1"/>
</dbReference>
<dbReference type="AlphaFoldDB" id="A0A413RMN4"/>
<gene>
    <name evidence="11" type="ORF">D1825_07305</name>
</gene>
<feature type="transmembrane region" description="Helical" evidence="8">
    <location>
        <begin position="34"/>
        <end position="54"/>
    </location>
</feature>
<feature type="domain" description="PAS" evidence="10">
    <location>
        <begin position="222"/>
        <end position="275"/>
    </location>
</feature>
<dbReference type="EC" id="2.7.13.3" evidence="3"/>
<evidence type="ECO:0000256" key="7">
    <source>
        <dbReference type="ARBA" id="ARBA00023012"/>
    </source>
</evidence>
<dbReference type="CDD" id="cd00082">
    <property type="entry name" value="HisKA"/>
    <property type="match status" value="1"/>
</dbReference>
<dbReference type="Pfam" id="PF02518">
    <property type="entry name" value="HATPase_c"/>
    <property type="match status" value="1"/>
</dbReference>
<dbReference type="OrthoDB" id="9757990at2"/>
<dbReference type="Pfam" id="PF13426">
    <property type="entry name" value="PAS_9"/>
    <property type="match status" value="1"/>
</dbReference>
<evidence type="ECO:0000313" key="12">
    <source>
        <dbReference type="Proteomes" id="UP000283374"/>
    </source>
</evidence>